<keyword evidence="2" id="KW-1185">Reference proteome</keyword>
<evidence type="ECO:0000313" key="1">
    <source>
        <dbReference type="EMBL" id="SHG76535.1"/>
    </source>
</evidence>
<dbReference type="EMBL" id="FQWV01000002">
    <property type="protein sequence ID" value="SHG76535.1"/>
    <property type="molecule type" value="Genomic_DNA"/>
</dbReference>
<dbReference type="OrthoDB" id="179978at2157"/>
<evidence type="ECO:0000313" key="2">
    <source>
        <dbReference type="Proteomes" id="UP000184357"/>
    </source>
</evidence>
<gene>
    <name evidence="1" type="ORF">SAMN05443636_1010</name>
</gene>
<proteinExistence type="predicted"/>
<reference evidence="1 2" key="1">
    <citation type="submission" date="2016-11" db="EMBL/GenBank/DDBJ databases">
        <authorList>
            <person name="Jaros S."/>
            <person name="Januszkiewicz K."/>
            <person name="Wedrychowicz H."/>
        </authorList>
    </citation>
    <scope>NUCLEOTIDE SEQUENCE [LARGE SCALE GENOMIC DNA]</scope>
    <source>
        <strain evidence="1 2">DSM 9297</strain>
    </source>
</reference>
<protein>
    <submittedName>
        <fullName evidence="1">Uncharacterized protein</fullName>
    </submittedName>
</protein>
<sequence>MFERFSHGYYLGELYVQPSGDDGAAAIKRADHERVNEQLYADEEGIARLDNPLVMKVGTKHFPVVGDDDVPSGTLALPESSVPADLKFRLPGRSEVFLADAEHAGDLLRFTGWEGDTGDPVEYA</sequence>
<dbReference type="AlphaFoldDB" id="A0A1M5MGR3"/>
<accession>A0A1M5MGR3</accession>
<dbReference type="RefSeq" id="WP_073307652.1">
    <property type="nucleotide sequence ID" value="NZ_FQWV01000002.1"/>
</dbReference>
<dbReference type="Pfam" id="PF19118">
    <property type="entry name" value="DUF5802"/>
    <property type="match status" value="1"/>
</dbReference>
<dbReference type="InterPro" id="IPR043825">
    <property type="entry name" value="DUF5802"/>
</dbReference>
<dbReference type="STRING" id="43928.SAMN05443636_1010"/>
<organism evidence="1 2">
    <name type="scientific">Halobaculum gomorrense</name>
    <dbReference type="NCBI Taxonomy" id="43928"/>
    <lineage>
        <taxon>Archaea</taxon>
        <taxon>Methanobacteriati</taxon>
        <taxon>Methanobacteriota</taxon>
        <taxon>Stenosarchaea group</taxon>
        <taxon>Halobacteria</taxon>
        <taxon>Halobacteriales</taxon>
        <taxon>Haloferacaceae</taxon>
        <taxon>Halobaculum</taxon>
    </lineage>
</organism>
<name>A0A1M5MGR3_9EURY</name>
<dbReference type="Proteomes" id="UP000184357">
    <property type="component" value="Unassembled WGS sequence"/>
</dbReference>